<sequence>MTIPTFGCRSCVSGTAICSFLRDCRSDLTRPPRKQGERHGLTGRPGSIIMGSEAPNSYCRVHAEDTADNFWGGGRAQEANYYYRDGWFKAQATTAAQCHQPVVHLFER</sequence>
<dbReference type="Proteomes" id="UP001600888">
    <property type="component" value="Unassembled WGS sequence"/>
</dbReference>
<dbReference type="EMBL" id="JBAWTH010000172">
    <property type="protein sequence ID" value="KAL2273792.1"/>
    <property type="molecule type" value="Genomic_DNA"/>
</dbReference>
<keyword evidence="3" id="KW-1185">Reference proteome</keyword>
<gene>
    <name evidence="2" type="ORF">FJTKL_04056</name>
</gene>
<accession>A0ABR4DU19</accession>
<name>A0ABR4DU19_9PEZI</name>
<organism evidence="2 3">
    <name type="scientific">Diaporthe vaccinii</name>
    <dbReference type="NCBI Taxonomy" id="105482"/>
    <lineage>
        <taxon>Eukaryota</taxon>
        <taxon>Fungi</taxon>
        <taxon>Dikarya</taxon>
        <taxon>Ascomycota</taxon>
        <taxon>Pezizomycotina</taxon>
        <taxon>Sordariomycetes</taxon>
        <taxon>Sordariomycetidae</taxon>
        <taxon>Diaporthales</taxon>
        <taxon>Diaporthaceae</taxon>
        <taxon>Diaporthe</taxon>
        <taxon>Diaporthe eres species complex</taxon>
    </lineage>
</organism>
<evidence type="ECO:0000313" key="2">
    <source>
        <dbReference type="EMBL" id="KAL2273792.1"/>
    </source>
</evidence>
<feature type="region of interest" description="Disordered" evidence="1">
    <location>
        <begin position="29"/>
        <end position="48"/>
    </location>
</feature>
<evidence type="ECO:0000256" key="1">
    <source>
        <dbReference type="SAM" id="MobiDB-lite"/>
    </source>
</evidence>
<comment type="caution">
    <text evidence="2">The sequence shown here is derived from an EMBL/GenBank/DDBJ whole genome shotgun (WGS) entry which is preliminary data.</text>
</comment>
<reference evidence="2 3" key="1">
    <citation type="submission" date="2024-03" db="EMBL/GenBank/DDBJ databases">
        <title>A high-quality draft genome sequence of Diaporthe vaccinii, a causative agent of upright dieback and viscid rot disease in cranberry plants.</title>
        <authorList>
            <person name="Sarrasin M."/>
            <person name="Lang B.F."/>
            <person name="Burger G."/>
        </authorList>
    </citation>
    <scope>NUCLEOTIDE SEQUENCE [LARGE SCALE GENOMIC DNA]</scope>
    <source>
        <strain evidence="2 3">IS7</strain>
    </source>
</reference>
<feature type="compositionally biased region" description="Basic and acidic residues" evidence="1">
    <location>
        <begin position="29"/>
        <end position="40"/>
    </location>
</feature>
<evidence type="ECO:0000313" key="3">
    <source>
        <dbReference type="Proteomes" id="UP001600888"/>
    </source>
</evidence>
<protein>
    <submittedName>
        <fullName evidence="2">Uncharacterized protein</fullName>
    </submittedName>
</protein>
<proteinExistence type="predicted"/>